<sequence length="181" mass="20572">MYPQDRAFAKMQINDTLKPTEVALLYQAHHSWLSGWLRSRVGCSEHAADLAQDTFVRLLRARQLSPLKEPRAYLSSIARGLMIDQFRRRALERAYQESLAHLPAAEVPSEEDRLVILDTLARLDRALHQLKPRARQAFLLAQLDGLSIVQIALRLGVSRATVERDLAKALGVCYRLRYADA</sequence>
<comment type="caution">
    <text evidence="7">The sequence shown here is derived from an EMBL/GenBank/DDBJ whole genome shotgun (WGS) entry which is preliminary data.</text>
</comment>
<dbReference type="InterPro" id="IPR007627">
    <property type="entry name" value="RNA_pol_sigma70_r2"/>
</dbReference>
<dbReference type="InterPro" id="IPR013325">
    <property type="entry name" value="RNA_pol_sigma_r2"/>
</dbReference>
<dbReference type="InterPro" id="IPR036388">
    <property type="entry name" value="WH-like_DNA-bd_sf"/>
</dbReference>
<dbReference type="InterPro" id="IPR014284">
    <property type="entry name" value="RNA_pol_sigma-70_dom"/>
</dbReference>
<feature type="domain" description="RNA polymerase sigma-70 region 2" evidence="5">
    <location>
        <begin position="25"/>
        <end position="90"/>
    </location>
</feature>
<keyword evidence="2" id="KW-0805">Transcription regulation</keyword>
<dbReference type="Gene3D" id="1.10.1740.10">
    <property type="match status" value="1"/>
</dbReference>
<comment type="similarity">
    <text evidence="1">Belongs to the sigma-70 factor family. ECF subfamily.</text>
</comment>
<proteinExistence type="inferred from homology"/>
<feature type="domain" description="RNA polymerase sigma factor 70 region 4 type 2" evidence="6">
    <location>
        <begin position="121"/>
        <end position="170"/>
    </location>
</feature>
<dbReference type="Pfam" id="PF04542">
    <property type="entry name" value="Sigma70_r2"/>
    <property type="match status" value="1"/>
</dbReference>
<dbReference type="CDD" id="cd06171">
    <property type="entry name" value="Sigma70_r4"/>
    <property type="match status" value="1"/>
</dbReference>
<protein>
    <submittedName>
        <fullName evidence="7">RNA polymerase, sigma 19 factor KpLE2 phage-like element</fullName>
    </submittedName>
</protein>
<dbReference type="PANTHER" id="PTHR43133:SF63">
    <property type="entry name" value="RNA POLYMERASE SIGMA FACTOR FECI-RELATED"/>
    <property type="match status" value="1"/>
</dbReference>
<dbReference type="SUPFAM" id="SSF88659">
    <property type="entry name" value="Sigma3 and sigma4 domains of RNA polymerase sigma factors"/>
    <property type="match status" value="1"/>
</dbReference>
<accession>A0AAQ1P659</accession>
<dbReference type="PANTHER" id="PTHR43133">
    <property type="entry name" value="RNA POLYMERASE ECF-TYPE SIGMA FACTO"/>
    <property type="match status" value="1"/>
</dbReference>
<dbReference type="AlphaFoldDB" id="A0AAQ1P659"/>
<dbReference type="Pfam" id="PF08281">
    <property type="entry name" value="Sigma70_r4_2"/>
    <property type="match status" value="1"/>
</dbReference>
<dbReference type="Gene3D" id="1.10.10.10">
    <property type="entry name" value="Winged helix-like DNA-binding domain superfamily/Winged helix DNA-binding domain"/>
    <property type="match status" value="1"/>
</dbReference>
<reference evidence="7 8" key="1">
    <citation type="submission" date="2018-02" db="EMBL/GenBank/DDBJ databases">
        <authorList>
            <person name="Dubost A."/>
        </authorList>
    </citation>
    <scope>NUCLEOTIDE SEQUENCE [LARGE SCALE GENOMIC DNA]</scope>
    <source>
        <strain evidence="8">JV551A3</strain>
    </source>
</reference>
<dbReference type="EMBL" id="OPYN01000047">
    <property type="protein sequence ID" value="SPO59249.1"/>
    <property type="molecule type" value="Genomic_DNA"/>
</dbReference>
<organism evidence="7 8">
    <name type="scientific">Pseudomonas inefficax</name>
    <dbReference type="NCBI Taxonomy" id="2078786"/>
    <lineage>
        <taxon>Bacteria</taxon>
        <taxon>Pseudomonadati</taxon>
        <taxon>Pseudomonadota</taxon>
        <taxon>Gammaproteobacteria</taxon>
        <taxon>Pseudomonadales</taxon>
        <taxon>Pseudomonadaceae</taxon>
        <taxon>Pseudomonas</taxon>
    </lineage>
</organism>
<dbReference type="InterPro" id="IPR039425">
    <property type="entry name" value="RNA_pol_sigma-70-like"/>
</dbReference>
<keyword evidence="4" id="KW-0804">Transcription</keyword>
<dbReference type="InterPro" id="IPR013249">
    <property type="entry name" value="RNA_pol_sigma70_r4_t2"/>
</dbReference>
<dbReference type="FunFam" id="1.10.1740.10:FF:000009">
    <property type="entry name" value="RNA polymerase sigma factor"/>
    <property type="match status" value="1"/>
</dbReference>
<evidence type="ECO:0000256" key="1">
    <source>
        <dbReference type="ARBA" id="ARBA00010641"/>
    </source>
</evidence>
<gene>
    <name evidence="7" type="primary">fecI</name>
    <name evidence="7" type="ORF">JV551A3_V1_470002</name>
</gene>
<evidence type="ECO:0000256" key="2">
    <source>
        <dbReference type="ARBA" id="ARBA00023015"/>
    </source>
</evidence>
<dbReference type="NCBIfam" id="TIGR02937">
    <property type="entry name" value="sigma70-ECF"/>
    <property type="match status" value="1"/>
</dbReference>
<evidence type="ECO:0000259" key="6">
    <source>
        <dbReference type="Pfam" id="PF08281"/>
    </source>
</evidence>
<keyword evidence="8" id="KW-1185">Reference proteome</keyword>
<dbReference type="NCBIfam" id="NF009180">
    <property type="entry name" value="PRK12528.1"/>
    <property type="match status" value="1"/>
</dbReference>
<evidence type="ECO:0000313" key="8">
    <source>
        <dbReference type="Proteomes" id="UP000294335"/>
    </source>
</evidence>
<evidence type="ECO:0000313" key="7">
    <source>
        <dbReference type="EMBL" id="SPO59249.1"/>
    </source>
</evidence>
<dbReference type="InterPro" id="IPR013324">
    <property type="entry name" value="RNA_pol_sigma_r3/r4-like"/>
</dbReference>
<evidence type="ECO:0000256" key="4">
    <source>
        <dbReference type="ARBA" id="ARBA00023163"/>
    </source>
</evidence>
<name>A0AAQ1P659_9PSED</name>
<dbReference type="Proteomes" id="UP000294335">
    <property type="component" value="Unassembled WGS sequence"/>
</dbReference>
<dbReference type="GO" id="GO:0003677">
    <property type="term" value="F:DNA binding"/>
    <property type="evidence" value="ECO:0007669"/>
    <property type="project" value="InterPro"/>
</dbReference>
<keyword evidence="3" id="KW-0731">Sigma factor</keyword>
<evidence type="ECO:0000256" key="3">
    <source>
        <dbReference type="ARBA" id="ARBA00023082"/>
    </source>
</evidence>
<dbReference type="GO" id="GO:0006352">
    <property type="term" value="P:DNA-templated transcription initiation"/>
    <property type="evidence" value="ECO:0007669"/>
    <property type="project" value="InterPro"/>
</dbReference>
<dbReference type="GO" id="GO:0016987">
    <property type="term" value="F:sigma factor activity"/>
    <property type="evidence" value="ECO:0007669"/>
    <property type="project" value="UniProtKB-KW"/>
</dbReference>
<evidence type="ECO:0000259" key="5">
    <source>
        <dbReference type="Pfam" id="PF04542"/>
    </source>
</evidence>
<dbReference type="SUPFAM" id="SSF88946">
    <property type="entry name" value="Sigma2 domain of RNA polymerase sigma factors"/>
    <property type="match status" value="1"/>
</dbReference>